<organism evidence="2 3">
    <name type="scientific">Nocardia mexicana</name>
    <dbReference type="NCBI Taxonomy" id="279262"/>
    <lineage>
        <taxon>Bacteria</taxon>
        <taxon>Bacillati</taxon>
        <taxon>Actinomycetota</taxon>
        <taxon>Actinomycetes</taxon>
        <taxon>Mycobacteriales</taxon>
        <taxon>Nocardiaceae</taxon>
        <taxon>Nocardia</taxon>
    </lineage>
</organism>
<dbReference type="InterPro" id="IPR012338">
    <property type="entry name" value="Beta-lactam/transpept-like"/>
</dbReference>
<dbReference type="PANTHER" id="PTHR43319:SF3">
    <property type="entry name" value="BETA-LACTAMASE-RELATED DOMAIN-CONTAINING PROTEIN"/>
    <property type="match status" value="1"/>
</dbReference>
<dbReference type="Pfam" id="PF00144">
    <property type="entry name" value="Beta-lactamase"/>
    <property type="match status" value="1"/>
</dbReference>
<dbReference type="EMBL" id="QQAZ01000003">
    <property type="protein sequence ID" value="RDI53374.1"/>
    <property type="molecule type" value="Genomic_DNA"/>
</dbReference>
<dbReference type="OrthoDB" id="3422781at2"/>
<evidence type="ECO:0000259" key="1">
    <source>
        <dbReference type="Pfam" id="PF00144"/>
    </source>
</evidence>
<dbReference type="RefSeq" id="WP_068012426.1">
    <property type="nucleotide sequence ID" value="NZ_QQAZ01000003.1"/>
</dbReference>
<dbReference type="PANTHER" id="PTHR43319">
    <property type="entry name" value="BETA-LACTAMASE-RELATED"/>
    <property type="match status" value="1"/>
</dbReference>
<evidence type="ECO:0000313" key="3">
    <source>
        <dbReference type="Proteomes" id="UP000255355"/>
    </source>
</evidence>
<dbReference type="Proteomes" id="UP000255355">
    <property type="component" value="Unassembled WGS sequence"/>
</dbReference>
<dbReference type="AlphaFoldDB" id="A0A370HBD5"/>
<accession>A0A370HBD5</accession>
<comment type="caution">
    <text evidence="2">The sequence shown here is derived from an EMBL/GenBank/DDBJ whole genome shotgun (WGS) entry which is preliminary data.</text>
</comment>
<gene>
    <name evidence="2" type="ORF">DFR68_103764</name>
</gene>
<dbReference type="STRING" id="1210089.GCA_001613165_00066"/>
<name>A0A370HBD5_9NOCA</name>
<proteinExistence type="predicted"/>
<protein>
    <submittedName>
        <fullName evidence="2">CubicO group peptidase (Beta-lactamase class C family)</fullName>
    </submittedName>
</protein>
<dbReference type="Gene3D" id="3.40.710.10">
    <property type="entry name" value="DD-peptidase/beta-lactamase superfamily"/>
    <property type="match status" value="1"/>
</dbReference>
<reference evidence="2 3" key="1">
    <citation type="submission" date="2018-07" db="EMBL/GenBank/DDBJ databases">
        <title>Genomic Encyclopedia of Type Strains, Phase IV (KMG-IV): sequencing the most valuable type-strain genomes for metagenomic binning, comparative biology and taxonomic classification.</title>
        <authorList>
            <person name="Goeker M."/>
        </authorList>
    </citation>
    <scope>NUCLEOTIDE SEQUENCE [LARGE SCALE GENOMIC DNA]</scope>
    <source>
        <strain evidence="2 3">DSM 44952</strain>
    </source>
</reference>
<dbReference type="SUPFAM" id="SSF56601">
    <property type="entry name" value="beta-lactamase/transpeptidase-like"/>
    <property type="match status" value="1"/>
</dbReference>
<sequence>MSNIEVHGTVAAGFEEVRAEFAAVVTEENGESGAQLAAYVRGRKTVDLWAGADVTGTTLTGLHSSTKGAAGLVIALLIQDGVLDIDRPVAHYWPEFATAGKQRITVRDVLAHRSGIVGANGGFTVAELADERIIAERLVGQRPYFEPGRVHGYGGFVMYAILGEVVRAATGRTVAQLFEERIRAPYGLDVYLGLPAELEHRYVPILPWHATPEMEEAFAANSPGPHSIAGIAYNLNARGFTPADVMALPNDPAVRRLGQGSGGGVGSADGLAAMYAAAISGVGGRPPLLTLDTIATVSEIHSGGRDLVRGDNAPYALGFEAKGLLHPFLGAHAFGHTGSAGSDGFADPHSGLTYGYTRRRAAFAFNAPENARLAEVIHRAATAERAVAHINSSAA</sequence>
<evidence type="ECO:0000313" key="2">
    <source>
        <dbReference type="EMBL" id="RDI53374.1"/>
    </source>
</evidence>
<dbReference type="InterPro" id="IPR001466">
    <property type="entry name" value="Beta-lactam-related"/>
</dbReference>
<keyword evidence="3" id="KW-1185">Reference proteome</keyword>
<dbReference type="InterPro" id="IPR052907">
    <property type="entry name" value="Beta-lactamase/esterase"/>
</dbReference>
<feature type="domain" description="Beta-lactamase-related" evidence="1">
    <location>
        <begin position="26"/>
        <end position="370"/>
    </location>
</feature>